<feature type="domain" description="Ion transport" evidence="34">
    <location>
        <begin position="904"/>
        <end position="1179"/>
    </location>
</feature>
<dbReference type="GO" id="GO:0098719">
    <property type="term" value="P:sodium ion import across plasma membrane"/>
    <property type="evidence" value="ECO:0007669"/>
    <property type="project" value="UniProtKB-ARBA"/>
</dbReference>
<comment type="function">
    <text evidence="26">Tetrodotoxin-resistant channel that mediates the voltage-dependent sodium ion permeability of excitable membranes. Assuming opened or closed conformations in response to the voltage difference across the membrane, the protein forms a sodium-selective channel through which sodium ions may pass in accordance with their electrochemical gradient. Plays a role in neuropathic pain mechanisms.</text>
</comment>
<feature type="transmembrane region" description="Helical" evidence="30">
    <location>
        <begin position="1360"/>
        <end position="1382"/>
    </location>
</feature>
<reference evidence="37" key="2">
    <citation type="submission" date="2025-09" db="UniProtKB">
        <authorList>
            <consortium name="Ensembl"/>
        </authorList>
    </citation>
    <scope>IDENTIFICATION</scope>
</reference>
<keyword evidence="16" id="KW-0965">Cell junction</keyword>
<evidence type="ECO:0000256" key="15">
    <source>
        <dbReference type="ARBA" id="ARBA00022882"/>
    </source>
</evidence>
<dbReference type="FunFam" id="1.20.5.1190:FF:000001">
    <property type="entry name" value="Sodium channel protein"/>
    <property type="match status" value="1"/>
</dbReference>
<name>A0A8B9CS46_9AVES</name>
<feature type="transmembrane region" description="Helical" evidence="30">
    <location>
        <begin position="254"/>
        <end position="282"/>
    </location>
</feature>
<evidence type="ECO:0000256" key="18">
    <source>
        <dbReference type="ARBA" id="ARBA00023053"/>
    </source>
</evidence>
<comment type="similarity">
    <text evidence="29">Belongs to the sodium channel (TC 1.A.1.10) family. Nav1.5/SCN5A subfamily.</text>
</comment>
<feature type="transmembrane region" description="Helical" evidence="30">
    <location>
        <begin position="1449"/>
        <end position="1472"/>
    </location>
</feature>
<dbReference type="Gene3D" id="1.10.287.70">
    <property type="match status" value="4"/>
</dbReference>
<keyword evidence="20 30" id="KW-0472">Membrane</keyword>
<feature type="region of interest" description="Disordered" evidence="32">
    <location>
        <begin position="1662"/>
        <end position="1683"/>
    </location>
</feature>
<feature type="transmembrane region" description="Helical" evidence="30">
    <location>
        <begin position="460"/>
        <end position="478"/>
    </location>
</feature>
<evidence type="ECO:0000256" key="8">
    <source>
        <dbReference type="ARBA" id="ARBA00022481"/>
    </source>
</evidence>
<dbReference type="FunFam" id="1.10.238.10:FF:000002">
    <property type="entry name" value="Sodium channel protein"/>
    <property type="match status" value="1"/>
</dbReference>
<feature type="domain" description="Ion transport" evidence="34">
    <location>
        <begin position="1228"/>
        <end position="1482"/>
    </location>
</feature>
<evidence type="ECO:0000256" key="31">
    <source>
        <dbReference type="SAM" id="Coils"/>
    </source>
</evidence>
<feature type="transmembrane region" description="Helical" evidence="30">
    <location>
        <begin position="1147"/>
        <end position="1170"/>
    </location>
</feature>
<sequence>MFIMCTILTNCVFMAQSETPSWNKYVEYTFTGIYTFESLIKILARGFCMTEFTFLRDPWNWLDFSVIVMAYVGEFVNVGSVSPLRTFRVLRALKTISVIPGLKTIVGALIQSVKKLADVMILTVFCLSVFALIGLQLFMGNLRHKCVRDYTMFNFTNGTLYLDGRTWNSSEEFLNDPVNYFIKNGTEDVLLCGNSTDAGTCPEGYICLKAGENPDHGYTSFDTFGWAFLSLFRLMTQDYWERLYQQTLRSAGKIYMLFFMLVIFLGSFYLVNLILAVVAMAYEEQNQATIAETEEKERKFREAMEMLKKEQEALAAKGIDSMSLSSLEMSPLASKNAKERRNRRKKKKSSGEEYGEDQRNPKCEYDDGQRRMTSPSDEASKKQLLMPHRPSVDHSDEPFQRQRAVSAVSIITSALEELEESHQKCPPCWNHFAVKFLIWDCCPFWLLIKKFVKFVVMDPFTDLTITLCIVLNTLFMALEHYKMTKEFDHMLYIGNLVFTGIFTAEMIFKVIALDPYYYFQQGWNIFDSIIVILSLMELGLSSMGNLSVLRSFRLLRVFKLAKSWPTLNTLIKIIGNSVGALGNLTLVLAIIVFIFAVVGMQLFGKSYMDNVKKISTTGNLPRWHMNDFFHSFLIIFRILCGEWIETMWDCMEVAGQPLCLLVFLLVMVIGNLVVLNLFLALLLSSFSADNLSAPDDDGEMNNLQLAFARINRGLQYVKRTTWDFCCNVLRHPKTTAEKKAMMKLAAQNTGALNNCVNSHTTAELGKDMENHKENHAEDGMNKNGEKHLGITDNDDFMTNPDLSICVPIAVGESDIEEEDEEQSTFTEMEQLDEISLSEGSTVDLTNPAELLEQIPEFAEELMEPEDCFPEVCVRFFPCCSVDISKFPGKIWWRLRKTCYRIVEHNWFETFIIFMILLSSGALAFEDIYLEDRKNIKTMLEYADKIFTYIFVLEMLLKWVAYGFKKYFTNAWCWLDFLIVDVSLISLIANTLGYSEMGPIKSLRTLRALRPLRALSRFEGMRVVVNALVGAIPSIMNVLLVCLIFWLIFSIMGVNLFAGKFGKCINKTEGDMPLDSKIINNMSDCILYNVSGTFYWTKVKVNFDNVGAGYLALLQVATFKGWMDIMYAAVDSRECEEQPEWECNLYMYLYFVIFIIFGSFFTLNLFIGVIIDNFNQQKKKLGGQDIFMTEEQKKYYNAMKKLGSKKPQKPIPRPLNKYQGFIFDVVSKQAFDVSIMILICLNMVTMMVETDDQSQEKVNILHKINMLFVAIFTGECIIKMLALRHYYFTNGWNIFDFVVVILSIVGTVLSDIIQKYFFSPTLFRVIRLARIGRILRLIRGAKGIRTLLFALMMSLPALFNIGLLLFLVMFIYAIFGMANFAYVKKEYGIDDMFNFQTFANSMLCLFQITTSAGWDGLLNPILNTGPPYCDPNLPNANGSKGDCGSPAVGILFFVTYIIISFLIVVNMYIAIILENFSVATEESTEPLSEDDFDMFYEIWEKFDPEATQFIEYSALSDFADALSEPLRIAKPNKIKLIAMDLPMVSGDRIHCLDILFAFTKRVLGESGEMDALKIQMEEKFMAANPSKISYEPITTTLRRKQEEVSAIVIQRAYRRHLFRRSMKQASYLYRHRTFDGSILEDDAPEKEGLIAFMMNENYGRPIDKSETLSSTSFPPSYDSVTRGTSDNLQLKLTDSSKSDEAIDCLLSPDRDKESIV</sequence>
<dbReference type="GeneTree" id="ENSGT00940000154992"/>
<evidence type="ECO:0000256" key="23">
    <source>
        <dbReference type="ARBA" id="ARBA00023201"/>
    </source>
</evidence>
<feature type="transmembrane region" description="Helical" evidence="30">
    <location>
        <begin position="1229"/>
        <end position="1247"/>
    </location>
</feature>
<evidence type="ECO:0000256" key="26">
    <source>
        <dbReference type="ARBA" id="ARBA00025291"/>
    </source>
</evidence>
<dbReference type="Gene3D" id="1.20.5.1190">
    <property type="entry name" value="iswi atpase"/>
    <property type="match status" value="1"/>
</dbReference>
<dbReference type="Pfam" id="PF24609">
    <property type="entry name" value="IQ_SCN5A_C"/>
    <property type="match status" value="1"/>
</dbReference>
<comment type="subcellular location">
    <subcellularLocation>
        <location evidence="1">Cell junction</location>
    </subcellularLocation>
    <subcellularLocation>
        <location evidence="25">Cell membrane</location>
        <location evidence="25">Sarcolemma</location>
        <location evidence="25">T-tubule</location>
    </subcellularLocation>
    <subcellularLocation>
        <location evidence="3 30">Cell membrane</location>
        <topology evidence="3 30">Multi-pass membrane protein</topology>
    </subcellularLocation>
    <subcellularLocation>
        <location evidence="2">Cytoplasm</location>
        <location evidence="2">Perinuclear region</location>
    </subcellularLocation>
</comment>
<keyword evidence="12" id="KW-0677">Repeat</keyword>
<gene>
    <name evidence="37" type="primary">SCN10A</name>
</gene>
<keyword evidence="10" id="KW-0597">Phosphoprotein</keyword>
<evidence type="ECO:0000256" key="20">
    <source>
        <dbReference type="ARBA" id="ARBA00023136"/>
    </source>
</evidence>
<evidence type="ECO:0000256" key="6">
    <source>
        <dbReference type="ARBA" id="ARBA00022461"/>
    </source>
</evidence>
<feature type="compositionally biased region" description="Basic residues" evidence="32">
    <location>
        <begin position="338"/>
        <end position="348"/>
    </location>
</feature>
<evidence type="ECO:0000256" key="11">
    <source>
        <dbReference type="ARBA" id="ARBA00022692"/>
    </source>
</evidence>
<keyword evidence="7" id="KW-1003">Cell membrane</keyword>
<feature type="transmembrane region" description="Helical" evidence="30">
    <location>
        <begin position="59"/>
        <end position="80"/>
    </location>
</feature>
<dbReference type="InterPro" id="IPR058542">
    <property type="entry name" value="IQ_SCN5A_C"/>
</dbReference>
<keyword evidence="11 30" id="KW-0812">Transmembrane</keyword>
<dbReference type="Pfam" id="PF06512">
    <property type="entry name" value="Na_trans_assoc"/>
    <property type="match status" value="1"/>
</dbReference>
<evidence type="ECO:0000256" key="13">
    <source>
        <dbReference type="ARBA" id="ARBA00022843"/>
    </source>
</evidence>
<comment type="catalytic activity">
    <reaction evidence="27">
        <text>Na(+)(in) = Na(+)(out)</text>
        <dbReference type="Rhea" id="RHEA:34963"/>
        <dbReference type="ChEBI" id="CHEBI:29101"/>
    </reaction>
</comment>
<keyword evidence="33" id="KW-0732">Signal</keyword>
<feature type="transmembrane region" description="Helical" evidence="30">
    <location>
        <begin position="1037"/>
        <end position="1057"/>
    </location>
</feature>
<comment type="function">
    <text evidence="30">Mediates the voltage-dependent sodium ion permeability of excitable membranes. Assuming opened or closed conformations in response to the voltage difference across the membrane, the protein forms a sodium-selective channel through which Na(+) ions may pass in accordance with their electrochemical gradient.</text>
</comment>
<feature type="domain" description="Sodium ion transport-associated" evidence="35">
    <location>
        <begin position="697"/>
        <end position="900"/>
    </location>
</feature>
<dbReference type="GO" id="GO:0014704">
    <property type="term" value="C:intercalated disc"/>
    <property type="evidence" value="ECO:0007669"/>
    <property type="project" value="UniProtKB-ARBA"/>
</dbReference>
<comment type="caution">
    <text evidence="30">Lacks conserved residue(s) required for the propagation of feature annotation.</text>
</comment>
<evidence type="ECO:0000256" key="28">
    <source>
        <dbReference type="ARBA" id="ARBA00047025"/>
    </source>
</evidence>
<dbReference type="GO" id="GO:0019228">
    <property type="term" value="P:neuronal action potential"/>
    <property type="evidence" value="ECO:0007669"/>
    <property type="project" value="TreeGrafter"/>
</dbReference>
<dbReference type="InterPro" id="IPR027359">
    <property type="entry name" value="Volt_channel_dom_sf"/>
</dbReference>
<keyword evidence="19 30" id="KW-0406">Ion transport</keyword>
<keyword evidence="17 30" id="KW-1133">Transmembrane helix</keyword>
<dbReference type="FunFam" id="1.20.120.350:FF:000005">
    <property type="entry name" value="Sodium channel protein"/>
    <property type="match status" value="1"/>
</dbReference>
<dbReference type="Proteomes" id="UP000694426">
    <property type="component" value="Unplaced"/>
</dbReference>
<evidence type="ECO:0000256" key="24">
    <source>
        <dbReference type="ARBA" id="ARBA00023303"/>
    </source>
</evidence>
<feature type="compositionally biased region" description="Basic and acidic residues" evidence="32">
    <location>
        <begin position="356"/>
        <end position="370"/>
    </location>
</feature>
<dbReference type="InterPro" id="IPR043203">
    <property type="entry name" value="VGCC_Ca_Na"/>
</dbReference>
<evidence type="ECO:0000256" key="32">
    <source>
        <dbReference type="SAM" id="MobiDB-lite"/>
    </source>
</evidence>
<dbReference type="GO" id="GO:0090257">
    <property type="term" value="P:regulation of muscle system process"/>
    <property type="evidence" value="ECO:0007669"/>
    <property type="project" value="UniProtKB-ARBA"/>
</dbReference>
<dbReference type="PRINTS" id="PR01666">
    <property type="entry name" value="NACHANNEL5"/>
</dbReference>
<evidence type="ECO:0000256" key="10">
    <source>
        <dbReference type="ARBA" id="ARBA00022553"/>
    </source>
</evidence>
<evidence type="ECO:0000256" key="5">
    <source>
        <dbReference type="ARBA" id="ARBA00022448"/>
    </source>
</evidence>
<feature type="compositionally biased region" description="Polar residues" evidence="32">
    <location>
        <begin position="1666"/>
        <end position="1683"/>
    </location>
</feature>
<dbReference type="InterPro" id="IPR044564">
    <property type="entry name" value="Na_chnl_inactivation_gate"/>
</dbReference>
<keyword evidence="14" id="KW-0112">Calmodulin-binding</keyword>
<dbReference type="PROSITE" id="PS50096">
    <property type="entry name" value="IQ"/>
    <property type="match status" value="1"/>
</dbReference>
<dbReference type="GO" id="GO:0086006">
    <property type="term" value="F:voltage-gated sodium channel activity involved in cardiac muscle cell action potential"/>
    <property type="evidence" value="ECO:0007669"/>
    <property type="project" value="UniProtKB-ARBA"/>
</dbReference>
<keyword evidence="13" id="KW-0832">Ubl conjugation</keyword>
<keyword evidence="22" id="KW-0325">Glycoprotein</keyword>
<feature type="transmembrane region" description="Helical" evidence="30">
    <location>
        <begin position="1259"/>
        <end position="1281"/>
    </location>
</feature>
<dbReference type="FunFam" id="1.10.287.70:FF:000562">
    <property type="entry name" value="Uncharacterized protein"/>
    <property type="match status" value="1"/>
</dbReference>
<dbReference type="Pfam" id="PF00520">
    <property type="entry name" value="Ion_trans"/>
    <property type="match status" value="4"/>
</dbReference>
<feature type="domain" description="SCN5A-like C-terminal IQ motif" evidence="36">
    <location>
        <begin position="1594"/>
        <end position="1625"/>
    </location>
</feature>
<feature type="transmembrane region" description="Helical" evidence="30">
    <location>
        <begin position="525"/>
        <end position="549"/>
    </location>
</feature>
<evidence type="ECO:0000256" key="25">
    <source>
        <dbReference type="ARBA" id="ARBA00024012"/>
    </source>
</evidence>
<accession>A0A8B9CS46</accession>
<organism evidence="37 38">
    <name type="scientific">Anser brachyrhynchus</name>
    <name type="common">Pink-footed goose</name>
    <dbReference type="NCBI Taxonomy" id="132585"/>
    <lineage>
        <taxon>Eukaryota</taxon>
        <taxon>Metazoa</taxon>
        <taxon>Chordata</taxon>
        <taxon>Craniata</taxon>
        <taxon>Vertebrata</taxon>
        <taxon>Euteleostomi</taxon>
        <taxon>Archelosauria</taxon>
        <taxon>Archosauria</taxon>
        <taxon>Dinosauria</taxon>
        <taxon>Saurischia</taxon>
        <taxon>Theropoda</taxon>
        <taxon>Coelurosauria</taxon>
        <taxon>Aves</taxon>
        <taxon>Neognathae</taxon>
        <taxon>Galloanserae</taxon>
        <taxon>Anseriformes</taxon>
        <taxon>Anatidae</taxon>
        <taxon>Anserinae</taxon>
        <taxon>Anser</taxon>
    </lineage>
</organism>
<feature type="transmembrane region" description="Helical" evidence="30">
    <location>
        <begin position="658"/>
        <end position="683"/>
    </location>
</feature>
<dbReference type="FunFam" id="1.20.120.350:FF:000004">
    <property type="entry name" value="Sodium channel protein"/>
    <property type="match status" value="1"/>
</dbReference>
<dbReference type="CDD" id="cd13433">
    <property type="entry name" value="Na_channel_gate"/>
    <property type="match status" value="1"/>
</dbReference>
<dbReference type="GO" id="GO:0002027">
    <property type="term" value="P:regulation of heart rate"/>
    <property type="evidence" value="ECO:0007669"/>
    <property type="project" value="UniProtKB-ARBA"/>
</dbReference>
<evidence type="ECO:0000313" key="37">
    <source>
        <dbReference type="Ensembl" id="ENSABRP00000024107.1"/>
    </source>
</evidence>
<keyword evidence="23 30" id="KW-0739">Sodium transport</keyword>
<evidence type="ECO:0000256" key="12">
    <source>
        <dbReference type="ARBA" id="ARBA00022737"/>
    </source>
</evidence>
<keyword evidence="9" id="KW-0963">Cytoplasm</keyword>
<keyword evidence="31" id="KW-0175">Coiled coil</keyword>
<evidence type="ECO:0000256" key="22">
    <source>
        <dbReference type="ARBA" id="ARBA00023180"/>
    </source>
</evidence>
<dbReference type="Gene3D" id="1.20.120.350">
    <property type="entry name" value="Voltage-gated potassium channels. Chain C"/>
    <property type="match status" value="4"/>
</dbReference>
<dbReference type="GO" id="GO:0048471">
    <property type="term" value="C:perinuclear region of cytoplasm"/>
    <property type="evidence" value="ECO:0007669"/>
    <property type="project" value="UniProtKB-SubCell"/>
</dbReference>
<protein>
    <recommendedName>
        <fullName evidence="30">Sodium channel protein</fullName>
    </recommendedName>
</protein>
<dbReference type="SUPFAM" id="SSF81324">
    <property type="entry name" value="Voltage-gated potassium channels"/>
    <property type="match status" value="4"/>
</dbReference>
<feature type="transmembrane region" description="Helical" evidence="30">
    <location>
        <begin position="945"/>
        <end position="961"/>
    </location>
</feature>
<feature type="transmembrane region" description="Helical" evidence="30">
    <location>
        <begin position="1293"/>
        <end position="1312"/>
    </location>
</feature>
<dbReference type="GO" id="GO:0005516">
    <property type="term" value="F:calmodulin binding"/>
    <property type="evidence" value="ECO:0007669"/>
    <property type="project" value="UniProtKB-KW"/>
</dbReference>
<feature type="transmembrane region" description="Helical" evidence="30">
    <location>
        <begin position="92"/>
        <end position="113"/>
    </location>
</feature>
<evidence type="ECO:0000313" key="38">
    <source>
        <dbReference type="Proteomes" id="UP000694426"/>
    </source>
</evidence>
<proteinExistence type="inferred from homology"/>
<keyword evidence="8" id="KW-0488">Methylation</keyword>
<dbReference type="PRINTS" id="PR00170">
    <property type="entry name" value="NACHANNEL"/>
</dbReference>
<evidence type="ECO:0000256" key="33">
    <source>
        <dbReference type="SAM" id="SignalP"/>
    </source>
</evidence>
<evidence type="ECO:0000256" key="17">
    <source>
        <dbReference type="ARBA" id="ARBA00022989"/>
    </source>
</evidence>
<dbReference type="InterPro" id="IPR008053">
    <property type="entry name" value="Na_channel_a5su"/>
</dbReference>
<dbReference type="GO" id="GO:0048731">
    <property type="term" value="P:system development"/>
    <property type="evidence" value="ECO:0007669"/>
    <property type="project" value="UniProtKB-ARBA"/>
</dbReference>
<evidence type="ECO:0000256" key="14">
    <source>
        <dbReference type="ARBA" id="ARBA00022860"/>
    </source>
</evidence>
<feature type="transmembrane region" description="Helical" evidence="30">
    <location>
        <begin position="490"/>
        <end position="513"/>
    </location>
</feature>
<keyword evidence="5 30" id="KW-0813">Transport</keyword>
<evidence type="ECO:0000256" key="19">
    <source>
        <dbReference type="ARBA" id="ARBA00023065"/>
    </source>
</evidence>
<dbReference type="InterPro" id="IPR000048">
    <property type="entry name" value="IQ_motif_EF-hand-BS"/>
</dbReference>
<evidence type="ECO:0000256" key="16">
    <source>
        <dbReference type="ARBA" id="ARBA00022949"/>
    </source>
</evidence>
<feature type="domain" description="Ion transport" evidence="34">
    <location>
        <begin position="459"/>
        <end position="689"/>
    </location>
</feature>
<dbReference type="GO" id="GO:0030315">
    <property type="term" value="C:T-tubule"/>
    <property type="evidence" value="ECO:0007669"/>
    <property type="project" value="UniProtKB-SubCell"/>
</dbReference>
<evidence type="ECO:0000256" key="1">
    <source>
        <dbReference type="ARBA" id="ARBA00004282"/>
    </source>
</evidence>
<keyword evidence="15 30" id="KW-0851">Voltage-gated channel</keyword>
<dbReference type="FunFam" id="1.20.120.350:FF:000003">
    <property type="entry name" value="Voltage-dependent sodium channel"/>
    <property type="match status" value="1"/>
</dbReference>
<dbReference type="InterPro" id="IPR001696">
    <property type="entry name" value="Na_channel_asu"/>
</dbReference>
<evidence type="ECO:0000259" key="36">
    <source>
        <dbReference type="Pfam" id="PF24609"/>
    </source>
</evidence>
<dbReference type="InterPro" id="IPR005821">
    <property type="entry name" value="Ion_trans_dom"/>
</dbReference>
<dbReference type="SMART" id="SM00015">
    <property type="entry name" value="IQ"/>
    <property type="match status" value="1"/>
</dbReference>
<reference evidence="37" key="1">
    <citation type="submission" date="2025-08" db="UniProtKB">
        <authorList>
            <consortium name="Ensembl"/>
        </authorList>
    </citation>
    <scope>IDENTIFICATION</scope>
</reference>
<feature type="transmembrane region" description="Helical" evidence="30">
    <location>
        <begin position="570"/>
        <end position="603"/>
    </location>
</feature>
<dbReference type="Ensembl" id="ENSABRT00000033857.1">
    <property type="protein sequence ID" value="ENSABRP00000024107.1"/>
    <property type="gene ID" value="ENSABRG00000020217.1"/>
</dbReference>
<evidence type="ECO:0000256" key="2">
    <source>
        <dbReference type="ARBA" id="ARBA00004556"/>
    </source>
</evidence>
<keyword evidence="24 30" id="KW-0407">Ion channel</keyword>
<evidence type="ECO:0000256" key="4">
    <source>
        <dbReference type="ARBA" id="ARBA00006764"/>
    </source>
</evidence>
<feature type="coiled-coil region" evidence="31">
    <location>
        <begin position="279"/>
        <end position="313"/>
    </location>
</feature>
<dbReference type="FunFam" id="1.20.120.350:FF:000002">
    <property type="entry name" value="Sodium channel protein"/>
    <property type="match status" value="1"/>
</dbReference>
<feature type="domain" description="Ion transport" evidence="34">
    <location>
        <begin position="1"/>
        <end position="288"/>
    </location>
</feature>
<dbReference type="FunFam" id="1.10.287.70:FF:000001">
    <property type="entry name" value="Sodium channel protein"/>
    <property type="match status" value="1"/>
</dbReference>
<dbReference type="InterPro" id="IPR010526">
    <property type="entry name" value="Na_trans_assoc_dom"/>
</dbReference>
<evidence type="ECO:0000259" key="34">
    <source>
        <dbReference type="Pfam" id="PF00520"/>
    </source>
</evidence>
<evidence type="ECO:0000256" key="27">
    <source>
        <dbReference type="ARBA" id="ARBA00036239"/>
    </source>
</evidence>
<keyword evidence="6 30" id="KW-0894">Sodium channel</keyword>
<feature type="transmembrane region" description="Helical" evidence="30">
    <location>
        <begin position="119"/>
        <end position="138"/>
    </location>
</feature>
<feature type="chain" id="PRO_5034868933" description="Sodium channel protein" evidence="33">
    <location>
        <begin position="18"/>
        <end position="1715"/>
    </location>
</feature>
<feature type="signal peptide" evidence="33">
    <location>
        <begin position="1"/>
        <end position="17"/>
    </location>
</feature>
<evidence type="ECO:0000256" key="21">
    <source>
        <dbReference type="ARBA" id="ARBA00023157"/>
    </source>
</evidence>
<dbReference type="Gene3D" id="1.10.238.10">
    <property type="entry name" value="EF-hand"/>
    <property type="match status" value="1"/>
</dbReference>
<feature type="region of interest" description="Disordered" evidence="32">
    <location>
        <begin position="329"/>
        <end position="398"/>
    </location>
</feature>
<keyword evidence="38" id="KW-1185">Reference proteome</keyword>
<keyword evidence="21" id="KW-1015">Disulfide bond</keyword>
<feature type="transmembrane region" description="Helical" evidence="30">
    <location>
        <begin position="906"/>
        <end position="924"/>
    </location>
</feature>
<dbReference type="PANTHER" id="PTHR10037">
    <property type="entry name" value="VOLTAGE-GATED CATION CHANNEL CALCIUM AND SODIUM"/>
    <property type="match status" value="1"/>
</dbReference>
<comment type="subunit">
    <text evidence="28">The channel consists of an ion conducting pore forming alpha-subunit regulated by one or more associated auxiliary subunits SCN1B, SCN2B and SCN3B; electrophysiological properties may vary depending on the type of the associated beta subunits. Found in a number of complexes with PRX, DYNLT1 and PDZD2. Interacts with proteins such as FSTL1, PRX, DYNLT1, PDZD2, S100A10 and many others. Interacts with NEDD4 and NEDD4L.</text>
</comment>
<dbReference type="FunFam" id="1.10.287.70:FF:000006">
    <property type="entry name" value="Sodium channel protein"/>
    <property type="match status" value="1"/>
</dbReference>
<dbReference type="GO" id="GO:0001518">
    <property type="term" value="C:voltage-gated sodium channel complex"/>
    <property type="evidence" value="ECO:0007669"/>
    <property type="project" value="UniProtKB-UniRule"/>
</dbReference>
<dbReference type="PANTHER" id="PTHR10037:SF208">
    <property type="entry name" value="SODIUM CHANNEL PROTEIN TYPE 10 SUBUNIT ALPHA"/>
    <property type="match status" value="1"/>
</dbReference>
<keyword evidence="18 30" id="KW-0915">Sodium</keyword>
<evidence type="ECO:0000256" key="30">
    <source>
        <dbReference type="RuleBase" id="RU361132"/>
    </source>
</evidence>
<evidence type="ECO:0000256" key="9">
    <source>
        <dbReference type="ARBA" id="ARBA00022490"/>
    </source>
</evidence>
<evidence type="ECO:0000259" key="35">
    <source>
        <dbReference type="Pfam" id="PF06512"/>
    </source>
</evidence>
<comment type="similarity">
    <text evidence="4">Belongs to the sodium channel (TC 1.A.1.10) family. Nav1.8/SCN10A subfamily.</text>
</comment>
<evidence type="ECO:0000256" key="7">
    <source>
        <dbReference type="ARBA" id="ARBA00022475"/>
    </source>
</evidence>
<evidence type="ECO:0000256" key="3">
    <source>
        <dbReference type="ARBA" id="ARBA00004651"/>
    </source>
</evidence>
<feature type="transmembrane region" description="Helical" evidence="30">
    <location>
        <begin position="973"/>
        <end position="992"/>
    </location>
</feature>
<dbReference type="GO" id="GO:0048513">
    <property type="term" value="P:animal organ development"/>
    <property type="evidence" value="ECO:0007669"/>
    <property type="project" value="UniProtKB-ARBA"/>
</dbReference>
<evidence type="ECO:0000256" key="29">
    <source>
        <dbReference type="ARBA" id="ARBA00060796"/>
    </source>
</evidence>